<evidence type="ECO:0000256" key="8">
    <source>
        <dbReference type="ARBA" id="ARBA00022840"/>
    </source>
</evidence>
<dbReference type="Pfam" id="PF21634">
    <property type="entry name" value="MOV-10_beta-barrel"/>
    <property type="match status" value="1"/>
</dbReference>
<protein>
    <recommendedName>
        <fullName evidence="3">RNA helicase</fullName>
        <ecNumber evidence="3">3.6.4.13</ecNumber>
    </recommendedName>
</protein>
<keyword evidence="4" id="KW-0963">Cytoplasm</keyword>
<dbReference type="GO" id="GO:0003724">
    <property type="term" value="F:RNA helicase activity"/>
    <property type="evidence" value="ECO:0007669"/>
    <property type="project" value="UniProtKB-EC"/>
</dbReference>
<evidence type="ECO:0000313" key="11">
    <source>
        <dbReference type="EMBL" id="JAV32154.1"/>
    </source>
</evidence>
<keyword evidence="7" id="KW-0347">Helicase</keyword>
<dbReference type="InterPro" id="IPR049080">
    <property type="entry name" value="MOV-10-like_beta-barrel"/>
</dbReference>
<dbReference type="CDD" id="cd18808">
    <property type="entry name" value="SF1_C_Upf1"/>
    <property type="match status" value="1"/>
</dbReference>
<evidence type="ECO:0000256" key="9">
    <source>
        <dbReference type="ARBA" id="ARBA00047984"/>
    </source>
</evidence>
<dbReference type="SMART" id="SM00382">
    <property type="entry name" value="AAA"/>
    <property type="match status" value="1"/>
</dbReference>
<dbReference type="Pfam" id="PF13086">
    <property type="entry name" value="AAA_11"/>
    <property type="match status" value="2"/>
</dbReference>
<comment type="catalytic activity">
    <reaction evidence="9">
        <text>ATP + H2O = ADP + phosphate + H(+)</text>
        <dbReference type="Rhea" id="RHEA:13065"/>
        <dbReference type="ChEBI" id="CHEBI:15377"/>
        <dbReference type="ChEBI" id="CHEBI:15378"/>
        <dbReference type="ChEBI" id="CHEBI:30616"/>
        <dbReference type="ChEBI" id="CHEBI:43474"/>
        <dbReference type="ChEBI" id="CHEBI:456216"/>
        <dbReference type="EC" id="3.6.4.13"/>
    </reaction>
</comment>
<dbReference type="InterPro" id="IPR003593">
    <property type="entry name" value="AAA+_ATPase"/>
</dbReference>
<reference evidence="11" key="1">
    <citation type="submission" date="2017-01" db="EMBL/GenBank/DDBJ databases">
        <title>A deep insight into the sialotranscriptome of adult male and female Cluex tarsalis mosquitoes.</title>
        <authorList>
            <person name="Ribeiro J.M."/>
            <person name="Moreira F."/>
            <person name="Bernard K.A."/>
            <person name="Calvo E."/>
        </authorList>
    </citation>
    <scope>NUCLEOTIDE SEQUENCE</scope>
    <source>
        <strain evidence="11">Kern County</strain>
        <tissue evidence="11">Salivary glands</tissue>
    </source>
</reference>
<dbReference type="GO" id="GO:0005524">
    <property type="term" value="F:ATP binding"/>
    <property type="evidence" value="ECO:0007669"/>
    <property type="project" value="UniProtKB-KW"/>
</dbReference>
<evidence type="ECO:0000256" key="2">
    <source>
        <dbReference type="ARBA" id="ARBA00005601"/>
    </source>
</evidence>
<evidence type="ECO:0000256" key="7">
    <source>
        <dbReference type="ARBA" id="ARBA00022806"/>
    </source>
</evidence>
<dbReference type="PANTHER" id="PTHR45418">
    <property type="entry name" value="CANCER/TESTIS ANTIGEN 55"/>
    <property type="match status" value="1"/>
</dbReference>
<name>A0A1Q3FX21_CULTA</name>
<evidence type="ECO:0000256" key="5">
    <source>
        <dbReference type="ARBA" id="ARBA00022741"/>
    </source>
</evidence>
<comment type="similarity">
    <text evidence="2">Belongs to the DNA2/NAM7 helicase family. SDE3 subfamily.</text>
</comment>
<feature type="domain" description="AAA+ ATPase" evidence="10">
    <location>
        <begin position="708"/>
        <end position="910"/>
    </location>
</feature>
<accession>A0A1Q3FX21</accession>
<evidence type="ECO:0000259" key="10">
    <source>
        <dbReference type="SMART" id="SM00382"/>
    </source>
</evidence>
<proteinExistence type="inferred from homology"/>
<evidence type="ECO:0000256" key="3">
    <source>
        <dbReference type="ARBA" id="ARBA00012552"/>
    </source>
</evidence>
<evidence type="ECO:0000256" key="1">
    <source>
        <dbReference type="ARBA" id="ARBA00004496"/>
    </source>
</evidence>
<dbReference type="PANTHER" id="PTHR45418:SF1">
    <property type="entry name" value="CANCER_TESTIS ANTIGEN 55"/>
    <property type="match status" value="1"/>
</dbReference>
<keyword evidence="8" id="KW-0067">ATP-binding</keyword>
<organism evidence="11">
    <name type="scientific">Culex tarsalis</name>
    <name type="common">Encephalitis mosquito</name>
    <dbReference type="NCBI Taxonomy" id="7177"/>
    <lineage>
        <taxon>Eukaryota</taxon>
        <taxon>Metazoa</taxon>
        <taxon>Ecdysozoa</taxon>
        <taxon>Arthropoda</taxon>
        <taxon>Hexapoda</taxon>
        <taxon>Insecta</taxon>
        <taxon>Pterygota</taxon>
        <taxon>Neoptera</taxon>
        <taxon>Endopterygota</taxon>
        <taxon>Diptera</taxon>
        <taxon>Nematocera</taxon>
        <taxon>Culicoidea</taxon>
        <taxon>Culicidae</taxon>
        <taxon>Culicinae</taxon>
        <taxon>Culicini</taxon>
        <taxon>Culex</taxon>
        <taxon>Culex</taxon>
    </lineage>
</organism>
<dbReference type="Pfam" id="PF13087">
    <property type="entry name" value="AAA_12"/>
    <property type="match status" value="1"/>
</dbReference>
<dbReference type="SUPFAM" id="SSF52540">
    <property type="entry name" value="P-loop containing nucleoside triphosphate hydrolases"/>
    <property type="match status" value="1"/>
</dbReference>
<dbReference type="InterPro" id="IPR027417">
    <property type="entry name" value="P-loop_NTPase"/>
</dbReference>
<dbReference type="GO" id="GO:0005737">
    <property type="term" value="C:cytoplasm"/>
    <property type="evidence" value="ECO:0007669"/>
    <property type="project" value="UniProtKB-SubCell"/>
</dbReference>
<dbReference type="InterPro" id="IPR041679">
    <property type="entry name" value="DNA2/NAM7-like_C"/>
</dbReference>
<keyword evidence="6" id="KW-0378">Hydrolase</keyword>
<evidence type="ECO:0000256" key="4">
    <source>
        <dbReference type="ARBA" id="ARBA00022490"/>
    </source>
</evidence>
<sequence length="1185" mass="133689">MFRLLSVLKGVLIAPQESQEEKIRRLEAQIADEDEVDGGEAERKRLEEQRQLVQVKPTNCFQQTGSITKVEADYVVIDGSLYVKKKVLQDFSFRQQLEVGSRVSYLAYRSADDDEFRVTKLECILSEGWGEDNQAPTKVDEENVQLMKELAPTYFNFNQRSEQGTIIAKRSGLLTVETDLRKIPIEMDNVELTYIPEMGDYVVLECMVQIDESFFDTRGDILEVKKISPTRLVRGSGYVSKANDCGGEIMTDEGTYYYCVENCEDASKPNHGDRVIFEAVENAELTYRCTKVVIEKAAPKSVETAKAPQAQREPDFFDDKKGIKITDQLQVKLNELNECKKIDVIIKNEARNQHKILFVSITGGRQTSQLTLLSPLEKEHFIKPGDSIKYSFEVTAKNFGISKEIVYWRFGGQFKIGRCITIAVGDSDIILAQPTKTGTTQARTQAVIQRLAAWNEYKHGGEVTPGQKISKRANFIDIKIGAYQVPFNLKEILLNPSFTKNQIDEELMRTQRCLQVQAITPDNYKALFKLFLWMEDIQCEITIKKFNLDRAHFTREEGYLALRIENVGETRPSLIPGDRLVASAPCNNRMEAGNGAVIHKVQKHKILVKFSEHFHDKYNGEDYKVTFQHSRGAFQKQHHAINYVTSTMTLDYLFPTKTTIREPWVDVKINEKGNLATTGFDNEFEWFNPTLNHIQKDAIKNIIRAEARPLPYVIFGPPGTGKTMTLIELIHQIVKLSADSRIMVGTPSNSSANLITERLINANVLRPGEFIRIVGLNYVEQELIPEHLAPYCGTVDIASERTVKGEVITTKSGLKQNIQLKHLGRHRITIGTCVTLGTLMQMRFPHNHFTHILVDEAGQCLETETLIPITFINKNCGTVVLAGDPQQLGPIVMSPHARGFEQSLLVRLMDTPLYKSDKNRFPDTAGFNPRLVTKLRYNYRSLPCILDLYSELFYDKSLIACVRAENSKESAFLDQVIDTLPIKSSQTPPYGFIFCGVNGVNKQSPDSPSWFNPAETKSVFNFLLKLYKKGVRSEDIGIITPYQAQVKQIRRILDESGYGGSSGLAKPKIGSVEEFQGQERQVIIISTVRTSKSMLPNDLQHALGFVASPKRLNVAISRAKSLLVIFGNPHLLSADKKWLELLFKAINNGMYCGCELPDHLAPVAREQALLNGGNNAQEGKNRELD</sequence>
<keyword evidence="5" id="KW-0547">Nucleotide-binding</keyword>
<dbReference type="GO" id="GO:0016787">
    <property type="term" value="F:hydrolase activity"/>
    <property type="evidence" value="ECO:0007669"/>
    <property type="project" value="UniProtKB-KW"/>
</dbReference>
<dbReference type="AlphaFoldDB" id="A0A1Q3FX21"/>
<dbReference type="InterPro" id="IPR041677">
    <property type="entry name" value="DNA2/NAM7_AAA_11"/>
</dbReference>
<dbReference type="InterPro" id="IPR047187">
    <property type="entry name" value="SF1_C_Upf1"/>
</dbReference>
<comment type="subcellular location">
    <subcellularLocation>
        <location evidence="1">Cytoplasm</location>
    </subcellularLocation>
</comment>
<dbReference type="Gene3D" id="3.40.50.300">
    <property type="entry name" value="P-loop containing nucleotide triphosphate hydrolases"/>
    <property type="match status" value="2"/>
</dbReference>
<dbReference type="EMBL" id="GFDL01002891">
    <property type="protein sequence ID" value="JAV32154.1"/>
    <property type="molecule type" value="Transcribed_RNA"/>
</dbReference>
<dbReference type="EC" id="3.6.4.13" evidence="3"/>
<evidence type="ECO:0000256" key="6">
    <source>
        <dbReference type="ARBA" id="ARBA00022801"/>
    </source>
</evidence>